<dbReference type="GO" id="GO:0005741">
    <property type="term" value="C:mitochondrial outer membrane"/>
    <property type="evidence" value="ECO:0007669"/>
    <property type="project" value="UniProtKB-SubCell"/>
</dbReference>
<dbReference type="InterPro" id="IPR001709">
    <property type="entry name" value="Flavoprot_Pyr_Nucl_cyt_Rdtase"/>
</dbReference>
<dbReference type="InterPro" id="IPR017927">
    <property type="entry name" value="FAD-bd_FR_type"/>
</dbReference>
<dbReference type="PRINTS" id="PR00371">
    <property type="entry name" value="FPNCR"/>
</dbReference>
<comment type="catalytic activity">
    <reaction evidence="15">
        <text>2 Fe(3+)-[Dph3] + NADH = 2 Fe(2+)-[Dph3] + NAD(+) + H(+)</text>
        <dbReference type="Rhea" id="RHEA:71231"/>
        <dbReference type="Rhea" id="RHEA-COMP:18002"/>
        <dbReference type="Rhea" id="RHEA-COMP:18003"/>
        <dbReference type="ChEBI" id="CHEBI:15378"/>
        <dbReference type="ChEBI" id="CHEBI:29033"/>
        <dbReference type="ChEBI" id="CHEBI:29034"/>
        <dbReference type="ChEBI" id="CHEBI:57540"/>
        <dbReference type="ChEBI" id="CHEBI:57945"/>
        <dbReference type="ChEBI" id="CHEBI:83228"/>
    </reaction>
    <physiologicalReaction direction="left-to-right" evidence="15">
        <dbReference type="Rhea" id="RHEA:71232"/>
    </physiologicalReaction>
</comment>
<dbReference type="eggNOG" id="KOG0534">
    <property type="taxonomic scope" value="Eukaryota"/>
</dbReference>
<comment type="subcellular location">
    <subcellularLocation>
        <location evidence="2">Mitochondrion outer membrane</location>
        <topology evidence="2">Single-pass membrane protein</topology>
    </subcellularLocation>
</comment>
<dbReference type="KEGG" id="kaf:KAFR_0I01920"/>
<evidence type="ECO:0000256" key="6">
    <source>
        <dbReference type="ARBA" id="ARBA00022692"/>
    </source>
</evidence>
<evidence type="ECO:0000256" key="4">
    <source>
        <dbReference type="ARBA" id="ARBA00006105"/>
    </source>
</evidence>
<evidence type="ECO:0000256" key="14">
    <source>
        <dbReference type="ARBA" id="ARBA00047682"/>
    </source>
</evidence>
<proteinExistence type="inferred from homology"/>
<feature type="binding site" evidence="16">
    <location>
        <position position="85"/>
    </location>
    <ligand>
        <name>FAD</name>
        <dbReference type="ChEBI" id="CHEBI:57692"/>
    </ligand>
</feature>
<dbReference type="GO" id="GO:0003954">
    <property type="term" value="F:NADH dehydrogenase activity"/>
    <property type="evidence" value="ECO:0007669"/>
    <property type="project" value="EnsemblFungi"/>
</dbReference>
<organism evidence="19 20">
    <name type="scientific">Kazachstania africana (strain ATCC 22294 / BCRC 22015 / CBS 2517 / CECT 1963 / NBRC 1671 / NRRL Y-8276)</name>
    <name type="common">Yeast</name>
    <name type="synonym">Kluyveromyces africanus</name>
    <dbReference type="NCBI Taxonomy" id="1071382"/>
    <lineage>
        <taxon>Eukaryota</taxon>
        <taxon>Fungi</taxon>
        <taxon>Dikarya</taxon>
        <taxon>Ascomycota</taxon>
        <taxon>Saccharomycotina</taxon>
        <taxon>Saccharomycetes</taxon>
        <taxon>Saccharomycetales</taxon>
        <taxon>Saccharomycetaceae</taxon>
        <taxon>Kazachstania</taxon>
    </lineage>
</organism>
<protein>
    <recommendedName>
        <fullName evidence="17">NADH-cytochrome b5 reductase</fullName>
        <ecNumber evidence="17">1.6.2.2</ecNumber>
    </recommendedName>
</protein>
<dbReference type="EMBL" id="HE650829">
    <property type="protein sequence ID" value="CCF59972.1"/>
    <property type="molecule type" value="Genomic_DNA"/>
</dbReference>
<keyword evidence="13" id="KW-0472">Membrane</keyword>
<dbReference type="Pfam" id="PF00970">
    <property type="entry name" value="FAD_binding_6"/>
    <property type="match status" value="1"/>
</dbReference>
<accession>H2B022</accession>
<gene>
    <name evidence="19" type="primary">KAFR0I01920</name>
    <name evidence="19" type="ORF">KAFR_0I01920</name>
</gene>
<dbReference type="AlphaFoldDB" id="H2B022"/>
<dbReference type="RefSeq" id="XP_003959107.1">
    <property type="nucleotide sequence ID" value="XM_003959058.1"/>
</dbReference>
<evidence type="ECO:0000256" key="5">
    <source>
        <dbReference type="ARBA" id="ARBA00022630"/>
    </source>
</evidence>
<comment type="cofactor">
    <cofactor evidence="1 16 17">
        <name>FAD</name>
        <dbReference type="ChEBI" id="CHEBI:57692"/>
    </cofactor>
</comment>
<keyword evidence="5 16" id="KW-0285">Flavoprotein</keyword>
<comment type="similarity">
    <text evidence="4 17">Belongs to the flavoprotein pyridine nucleotide cytochrome reductase family.</text>
</comment>
<keyword evidence="7" id="KW-1000">Mitochondrion outer membrane</keyword>
<feature type="binding site" evidence="16">
    <location>
        <position position="112"/>
    </location>
    <ligand>
        <name>FAD</name>
        <dbReference type="ChEBI" id="CHEBI:57692"/>
    </ligand>
</feature>
<reference evidence="19 20" key="1">
    <citation type="journal article" date="2011" name="Proc. Natl. Acad. Sci. U.S.A.">
        <title>Evolutionary erosion of yeast sex chromosomes by mating-type switching accidents.</title>
        <authorList>
            <person name="Gordon J.L."/>
            <person name="Armisen D."/>
            <person name="Proux-Wera E."/>
            <person name="Oheigeartaigh S.S."/>
            <person name="Byrne K.P."/>
            <person name="Wolfe K.H."/>
        </authorList>
    </citation>
    <scope>NUCLEOTIDE SEQUENCE [LARGE SCALE GENOMIC DNA]</scope>
    <source>
        <strain evidence="20">ATCC 22294 / BCRC 22015 / CBS 2517 / CECT 1963 / NBRC 1671 / NRRL Y-8276</strain>
    </source>
</reference>
<name>H2B022_KAZAF</name>
<keyword evidence="20" id="KW-1185">Reference proteome</keyword>
<dbReference type="SUPFAM" id="SSF52343">
    <property type="entry name" value="Ferredoxin reductase-like, C-terminal NADP-linked domain"/>
    <property type="match status" value="1"/>
</dbReference>
<evidence type="ECO:0000256" key="12">
    <source>
        <dbReference type="ARBA" id="ARBA00023128"/>
    </source>
</evidence>
<feature type="binding site" evidence="16">
    <location>
        <position position="87"/>
    </location>
    <ligand>
        <name>FAD</name>
        <dbReference type="ChEBI" id="CHEBI:57692"/>
    </ligand>
</feature>
<keyword evidence="8 16" id="KW-0274">FAD</keyword>
<dbReference type="CDD" id="cd06183">
    <property type="entry name" value="cyt_b5_reduct_like"/>
    <property type="match status" value="1"/>
</dbReference>
<dbReference type="GO" id="GO:0090524">
    <property type="term" value="F:cytochrome-b5 reductase activity, acting on NADH"/>
    <property type="evidence" value="ECO:0007669"/>
    <property type="project" value="UniProtKB-EC"/>
</dbReference>
<dbReference type="InParanoid" id="H2B022"/>
<evidence type="ECO:0000256" key="10">
    <source>
        <dbReference type="ARBA" id="ARBA00023002"/>
    </source>
</evidence>
<dbReference type="PROSITE" id="PS51384">
    <property type="entry name" value="FAD_FR"/>
    <property type="match status" value="1"/>
</dbReference>
<feature type="binding site" evidence="16">
    <location>
        <position position="105"/>
    </location>
    <ligand>
        <name>FAD</name>
        <dbReference type="ChEBI" id="CHEBI:57692"/>
    </ligand>
</feature>
<evidence type="ECO:0000256" key="16">
    <source>
        <dbReference type="PIRSR" id="PIRSR601834-1"/>
    </source>
</evidence>
<dbReference type="PANTHER" id="PTHR19370">
    <property type="entry name" value="NADH-CYTOCHROME B5 REDUCTASE"/>
    <property type="match status" value="1"/>
</dbReference>
<evidence type="ECO:0000256" key="9">
    <source>
        <dbReference type="ARBA" id="ARBA00022989"/>
    </source>
</evidence>
<dbReference type="SUPFAM" id="SSF63380">
    <property type="entry name" value="Riboflavin synthase domain-like"/>
    <property type="match status" value="1"/>
</dbReference>
<dbReference type="OrthoDB" id="432685at2759"/>
<comment type="catalytic activity">
    <reaction evidence="14 17">
        <text>2 Fe(III)-[cytochrome b5] + NADH = 2 Fe(II)-[cytochrome b5] + NAD(+) + H(+)</text>
        <dbReference type="Rhea" id="RHEA:46680"/>
        <dbReference type="Rhea" id="RHEA-COMP:10438"/>
        <dbReference type="Rhea" id="RHEA-COMP:10439"/>
        <dbReference type="ChEBI" id="CHEBI:15378"/>
        <dbReference type="ChEBI" id="CHEBI:29033"/>
        <dbReference type="ChEBI" id="CHEBI:29034"/>
        <dbReference type="ChEBI" id="CHEBI:57540"/>
        <dbReference type="ChEBI" id="CHEBI:57945"/>
        <dbReference type="EC" id="1.6.2.2"/>
    </reaction>
</comment>
<dbReference type="PANTHER" id="PTHR19370:SF184">
    <property type="entry name" value="NADH-CYTOCHROME B5 REDUCTASE-LIKE"/>
    <property type="match status" value="1"/>
</dbReference>
<evidence type="ECO:0000256" key="3">
    <source>
        <dbReference type="ARBA" id="ARBA00005156"/>
    </source>
</evidence>
<keyword evidence="11 17" id="KW-0520">NAD</keyword>
<comment type="pathway">
    <text evidence="3">Protein modification; peptidyl-diphthamide biosynthesis.</text>
</comment>
<dbReference type="HOGENOM" id="CLU_003827_9_0_1"/>
<dbReference type="FunCoup" id="H2B022">
    <property type="interactions" value="283"/>
</dbReference>
<evidence type="ECO:0000256" key="1">
    <source>
        <dbReference type="ARBA" id="ARBA00001974"/>
    </source>
</evidence>
<keyword evidence="6" id="KW-0812">Transmembrane</keyword>
<dbReference type="GO" id="GO:0090560">
    <property type="term" value="F:2-(3-amino-3-carboxypropyl)histidine synthase activity"/>
    <property type="evidence" value="ECO:0007669"/>
    <property type="project" value="EnsemblFungi"/>
</dbReference>
<evidence type="ECO:0000313" key="19">
    <source>
        <dbReference type="EMBL" id="CCF59972.1"/>
    </source>
</evidence>
<dbReference type="InterPro" id="IPR008333">
    <property type="entry name" value="Cbr1-like_FAD-bd_dom"/>
</dbReference>
<evidence type="ECO:0000313" key="20">
    <source>
        <dbReference type="Proteomes" id="UP000005220"/>
    </source>
</evidence>
<evidence type="ECO:0000256" key="2">
    <source>
        <dbReference type="ARBA" id="ARBA00004572"/>
    </source>
</evidence>
<dbReference type="GeneID" id="13883608"/>
<dbReference type="FunFam" id="2.40.30.10:FF:000032">
    <property type="entry name" value="NADH-cytochrome b5 reductase"/>
    <property type="match status" value="1"/>
</dbReference>
<dbReference type="GO" id="GO:0017183">
    <property type="term" value="P:protein histidyl modification to diphthamide"/>
    <property type="evidence" value="ECO:0007669"/>
    <property type="project" value="EnsemblFungi"/>
</dbReference>
<dbReference type="EC" id="1.6.2.2" evidence="17"/>
<dbReference type="InterPro" id="IPR039261">
    <property type="entry name" value="FNR_nucleotide-bd"/>
</dbReference>
<evidence type="ECO:0000256" key="7">
    <source>
        <dbReference type="ARBA" id="ARBA00022787"/>
    </source>
</evidence>
<dbReference type="GO" id="GO:0002926">
    <property type="term" value="P:tRNA wobble base 5-methoxycarbonylmethyl-2-thiouridinylation"/>
    <property type="evidence" value="ECO:0007669"/>
    <property type="project" value="EnsemblFungi"/>
</dbReference>
<feature type="binding site" evidence="16">
    <location>
        <position position="113"/>
    </location>
    <ligand>
        <name>FAD</name>
        <dbReference type="ChEBI" id="CHEBI:57692"/>
    </ligand>
</feature>
<evidence type="ECO:0000259" key="18">
    <source>
        <dbReference type="PROSITE" id="PS51384"/>
    </source>
</evidence>
<dbReference type="Gene3D" id="2.40.30.10">
    <property type="entry name" value="Translation factors"/>
    <property type="match status" value="1"/>
</dbReference>
<dbReference type="GO" id="GO:0005886">
    <property type="term" value="C:plasma membrane"/>
    <property type="evidence" value="ECO:0007669"/>
    <property type="project" value="TreeGrafter"/>
</dbReference>
<evidence type="ECO:0000256" key="8">
    <source>
        <dbReference type="ARBA" id="ARBA00022827"/>
    </source>
</evidence>
<keyword evidence="9" id="KW-1133">Transmembrane helix</keyword>
<dbReference type="Proteomes" id="UP000005220">
    <property type="component" value="Chromosome 9"/>
</dbReference>
<feature type="binding site" evidence="16">
    <location>
        <position position="103"/>
    </location>
    <ligand>
        <name>FAD</name>
        <dbReference type="ChEBI" id="CHEBI:57692"/>
    </ligand>
</feature>
<dbReference type="InterPro" id="IPR001433">
    <property type="entry name" value="OxRdtase_FAD/NAD-bd"/>
</dbReference>
<keyword evidence="12" id="KW-0496">Mitochondrion</keyword>
<evidence type="ECO:0000256" key="13">
    <source>
        <dbReference type="ARBA" id="ARBA00023136"/>
    </source>
</evidence>
<feature type="domain" description="FAD-binding FR-type" evidence="18">
    <location>
        <begin position="33"/>
        <end position="137"/>
    </location>
</feature>
<dbReference type="Pfam" id="PF00175">
    <property type="entry name" value="NAD_binding_1"/>
    <property type="match status" value="1"/>
</dbReference>
<dbReference type="STRING" id="1071382.H2B022"/>
<dbReference type="FunFam" id="3.40.50.80:FF:000009">
    <property type="entry name" value="NADH-cytochrome b5 reductase"/>
    <property type="match status" value="1"/>
</dbReference>
<dbReference type="InterPro" id="IPR017938">
    <property type="entry name" value="Riboflavin_synthase-like_b-brl"/>
</dbReference>
<dbReference type="PRINTS" id="PR00406">
    <property type="entry name" value="CYTB5RDTASE"/>
</dbReference>
<evidence type="ECO:0000256" key="15">
    <source>
        <dbReference type="ARBA" id="ARBA00049138"/>
    </source>
</evidence>
<sequence length="279" mass="31417">MLLAIFITICIYQLFNIFDKRKGTKRRSILKKGEFLQFPLVEKTVLTHSTAIYRFGLPDENDILGLPIGLHISIKAKIDGKDICRSYTPISLDEEVHGYFELLVKSYENGNISKMIGELQIGDTINVTGPLGSYDYEPNCRTKIGMIAGGTGIAPMYQVMKAIANNPHDFTEVSLIYGNVTEEDILMKMEIDEIVSSRPDQFSVYYLLDKVDRDDWEGGVGYITQDLMEKLLPSPHENGVQLLLCGPPRMVSSSKKMAVALGYQKSKPVSRMEDQIFIF</sequence>
<keyword evidence="10 17" id="KW-0560">Oxidoreductase</keyword>
<evidence type="ECO:0000256" key="11">
    <source>
        <dbReference type="ARBA" id="ARBA00023027"/>
    </source>
</evidence>
<evidence type="ECO:0000256" key="17">
    <source>
        <dbReference type="RuleBase" id="RU361226"/>
    </source>
</evidence>
<dbReference type="Gene3D" id="3.40.50.80">
    <property type="entry name" value="Nucleotide-binding domain of ferredoxin-NADP reductase (FNR) module"/>
    <property type="match status" value="1"/>
</dbReference>
<dbReference type="GO" id="GO:0005783">
    <property type="term" value="C:endoplasmic reticulum"/>
    <property type="evidence" value="ECO:0007669"/>
    <property type="project" value="TreeGrafter"/>
</dbReference>
<dbReference type="InterPro" id="IPR001834">
    <property type="entry name" value="CBR-like"/>
</dbReference>